<dbReference type="PANTHER" id="PTHR10519">
    <property type="entry name" value="GABA-B RECEPTOR"/>
    <property type="match status" value="1"/>
</dbReference>
<evidence type="ECO:0000313" key="12">
    <source>
        <dbReference type="EMBL" id="GMH93405.1"/>
    </source>
</evidence>
<name>A0A9W7BSR4_9STRA</name>
<feature type="transmembrane region" description="Helical" evidence="9">
    <location>
        <begin position="729"/>
        <end position="751"/>
    </location>
</feature>
<dbReference type="Pfam" id="PF00003">
    <property type="entry name" value="7tm_3"/>
    <property type="match status" value="1"/>
</dbReference>
<proteinExistence type="predicted"/>
<dbReference type="InterPro" id="IPR017978">
    <property type="entry name" value="GPCR_3_C"/>
</dbReference>
<comment type="subcellular location">
    <subcellularLocation>
        <location evidence="1">Membrane</location>
        <topology evidence="1">Multi-pass membrane protein</topology>
    </subcellularLocation>
</comment>
<keyword evidence="5 9" id="KW-0472">Membrane</keyword>
<dbReference type="AlphaFoldDB" id="A0A9W7BSR4"/>
<dbReference type="InterPro" id="IPR000337">
    <property type="entry name" value="GPCR_3"/>
</dbReference>
<dbReference type="Gene3D" id="3.40.50.2300">
    <property type="match status" value="2"/>
</dbReference>
<evidence type="ECO:0000256" key="10">
    <source>
        <dbReference type="SAM" id="SignalP"/>
    </source>
</evidence>
<dbReference type="PANTHER" id="PTHR10519:SF20">
    <property type="entry name" value="G-PROTEIN COUPLED RECEPTOR 156-RELATED"/>
    <property type="match status" value="1"/>
</dbReference>
<protein>
    <recommendedName>
        <fullName evidence="11">G-protein coupled receptors family 3 profile domain-containing protein</fullName>
    </recommendedName>
</protein>
<sequence length="834" mass="90052">MRSLLMIHLLVTSAAAVQVNNLALMMRLSDLRNQPGAIVLSDVWRTVAMGAILAVKDFNARDARYTPSLADSDYASCDVQFNPTMYDSGSVAKGSILAYRAARADNLEGDGSYSLHSILGCARSDASKPMAILGGIDGIPQMSYWSTSDAMEDKSIYTNFGRSIPPDSATTKAAAELMSKLGYTYVGVSYVDDAYGSSWKDGFVRACSEMTCKDADGQPIAGSSCPIQVITSGLIGGNQDSVKQSVNIFKAANVKVGIVVTFDDDWNWWIEEAVANGMIGDDYFWVVGDGVMTANVIENANNNDKRMANGMGRLSAIGGLEGNPNFDKFLTDWAAFDSDADLKTYAESVFFDYVADAGHAANLASGAAGGWHPEGTDMSVLGSTFFADNAPDDVATYAYDAVMALGLGSCKYVAAGGTFDGDFDGNALFQKITQLNFNSLTNNAFFLASGSRDPASANFVLENFSCPASESCTSRKMGKWTAANGFVDNDPDAPFIYASGLTTPPADVVKPEEMLNLLSDGLITTGQFLVFLNYGIAATFAALTFKYQKHRVVRSSQPMFLIMVLVGCCVSTSAILAFGENDGGDYSKADDVNCMLQPTLYSLGFTFSFAALFAKITRIAKIFGNKRLSKVTITWIDMMKPIVALLLLDVVLLALWSSDEKAALKWERVPKTVDSQGNVLESVGMCTAENPWLYGALILVLHFSVLVYGNYMCYKSRNVGTTFAEGKYVFMAMVSNLQIMALGLPMLIMVYDNPTSNYFMRTGIVFMNDVGVMLLIFVPKFYLILFGSAEAIQGSTATSNNTSSGQTSDGGDNQEMQALMDEIERLKQELADKE</sequence>
<evidence type="ECO:0000256" key="1">
    <source>
        <dbReference type="ARBA" id="ARBA00004141"/>
    </source>
</evidence>
<dbReference type="GO" id="GO:0007214">
    <property type="term" value="P:gamma-aminobutyric acid signaling pathway"/>
    <property type="evidence" value="ECO:0007669"/>
    <property type="project" value="TreeGrafter"/>
</dbReference>
<dbReference type="CDD" id="cd15047">
    <property type="entry name" value="7tmC_GABA-B-like"/>
    <property type="match status" value="1"/>
</dbReference>
<feature type="transmembrane region" description="Helical" evidence="9">
    <location>
        <begin position="599"/>
        <end position="617"/>
    </location>
</feature>
<evidence type="ECO:0000256" key="3">
    <source>
        <dbReference type="ARBA" id="ARBA00022989"/>
    </source>
</evidence>
<dbReference type="InterPro" id="IPR002455">
    <property type="entry name" value="GPCR3_GABA-B"/>
</dbReference>
<evidence type="ECO:0000259" key="11">
    <source>
        <dbReference type="PROSITE" id="PS50259"/>
    </source>
</evidence>
<keyword evidence="3 9" id="KW-1133">Transmembrane helix</keyword>
<keyword evidence="4" id="KW-0297">G-protein coupled receptor</keyword>
<reference evidence="13" key="1">
    <citation type="journal article" date="2023" name="Commun. Biol.">
        <title>Genome analysis of Parmales, the sister group of diatoms, reveals the evolutionary specialization of diatoms from phago-mixotrophs to photoautotrophs.</title>
        <authorList>
            <person name="Ban H."/>
            <person name="Sato S."/>
            <person name="Yoshikawa S."/>
            <person name="Yamada K."/>
            <person name="Nakamura Y."/>
            <person name="Ichinomiya M."/>
            <person name="Sato N."/>
            <person name="Blanc-Mathieu R."/>
            <person name="Endo H."/>
            <person name="Kuwata A."/>
            <person name="Ogata H."/>
        </authorList>
    </citation>
    <scope>NUCLEOTIDE SEQUENCE [LARGE SCALE GENOMIC DNA]</scope>
    <source>
        <strain evidence="13">NIES 3701</strain>
    </source>
</reference>
<feature type="chain" id="PRO_5040802707" description="G-protein coupled receptors family 3 profile domain-containing protein" evidence="10">
    <location>
        <begin position="17"/>
        <end position="834"/>
    </location>
</feature>
<feature type="signal peptide" evidence="10">
    <location>
        <begin position="1"/>
        <end position="16"/>
    </location>
</feature>
<dbReference type="GO" id="GO:0004965">
    <property type="term" value="F:G protein-coupled GABA receptor activity"/>
    <property type="evidence" value="ECO:0007669"/>
    <property type="project" value="InterPro"/>
</dbReference>
<keyword evidence="7" id="KW-0325">Glycoprotein</keyword>
<evidence type="ECO:0000256" key="5">
    <source>
        <dbReference type="ARBA" id="ARBA00023136"/>
    </source>
</evidence>
<dbReference type="Proteomes" id="UP001165085">
    <property type="component" value="Unassembled WGS sequence"/>
</dbReference>
<keyword evidence="6" id="KW-0675">Receptor</keyword>
<feature type="domain" description="G-protein coupled receptors family 3 profile" evidence="11">
    <location>
        <begin position="594"/>
        <end position="786"/>
    </location>
</feature>
<evidence type="ECO:0000313" key="13">
    <source>
        <dbReference type="Proteomes" id="UP001165085"/>
    </source>
</evidence>
<evidence type="ECO:0000256" key="6">
    <source>
        <dbReference type="ARBA" id="ARBA00023170"/>
    </source>
</evidence>
<dbReference type="InterPro" id="IPR001828">
    <property type="entry name" value="ANF_lig-bd_rcpt"/>
</dbReference>
<dbReference type="PROSITE" id="PS50259">
    <property type="entry name" value="G_PROTEIN_RECEP_F3_4"/>
    <property type="match status" value="1"/>
</dbReference>
<dbReference type="OrthoDB" id="43432at2759"/>
<evidence type="ECO:0000256" key="9">
    <source>
        <dbReference type="SAM" id="Phobius"/>
    </source>
</evidence>
<dbReference type="PRINTS" id="PR00248">
    <property type="entry name" value="GPCRMGR"/>
</dbReference>
<evidence type="ECO:0000256" key="2">
    <source>
        <dbReference type="ARBA" id="ARBA00022692"/>
    </source>
</evidence>
<feature type="transmembrane region" description="Helical" evidence="9">
    <location>
        <begin position="638"/>
        <end position="656"/>
    </location>
</feature>
<gene>
    <name evidence="12" type="ORF">TrST_g7457</name>
</gene>
<feature type="transmembrane region" description="Helical" evidence="9">
    <location>
        <begin position="559"/>
        <end position="579"/>
    </location>
</feature>
<keyword evidence="10" id="KW-0732">Signal</keyword>
<comment type="caution">
    <text evidence="12">The sequence shown here is derived from an EMBL/GenBank/DDBJ whole genome shotgun (WGS) entry which is preliminary data.</text>
</comment>
<accession>A0A9W7BSR4</accession>
<dbReference type="InterPro" id="IPR028082">
    <property type="entry name" value="Peripla_BP_I"/>
</dbReference>
<evidence type="ECO:0000256" key="8">
    <source>
        <dbReference type="ARBA" id="ARBA00023224"/>
    </source>
</evidence>
<dbReference type="SUPFAM" id="SSF53822">
    <property type="entry name" value="Periplasmic binding protein-like I"/>
    <property type="match status" value="1"/>
</dbReference>
<dbReference type="GO" id="GO:0038039">
    <property type="term" value="C:G protein-coupled receptor heterodimeric complex"/>
    <property type="evidence" value="ECO:0007669"/>
    <property type="project" value="TreeGrafter"/>
</dbReference>
<keyword evidence="8" id="KW-0807">Transducer</keyword>
<evidence type="ECO:0000256" key="4">
    <source>
        <dbReference type="ARBA" id="ARBA00023040"/>
    </source>
</evidence>
<dbReference type="PRINTS" id="PR01176">
    <property type="entry name" value="GABABRECEPTR"/>
</dbReference>
<organism evidence="12 13">
    <name type="scientific">Triparma strigata</name>
    <dbReference type="NCBI Taxonomy" id="1606541"/>
    <lineage>
        <taxon>Eukaryota</taxon>
        <taxon>Sar</taxon>
        <taxon>Stramenopiles</taxon>
        <taxon>Ochrophyta</taxon>
        <taxon>Bolidophyceae</taxon>
        <taxon>Parmales</taxon>
        <taxon>Triparmaceae</taxon>
        <taxon>Triparma</taxon>
    </lineage>
</organism>
<dbReference type="Pfam" id="PF01094">
    <property type="entry name" value="ANF_receptor"/>
    <property type="match status" value="1"/>
</dbReference>
<keyword evidence="13" id="KW-1185">Reference proteome</keyword>
<feature type="transmembrane region" description="Helical" evidence="9">
    <location>
        <begin position="692"/>
        <end position="709"/>
    </location>
</feature>
<dbReference type="EMBL" id="BRXY01000413">
    <property type="protein sequence ID" value="GMH93405.1"/>
    <property type="molecule type" value="Genomic_DNA"/>
</dbReference>
<feature type="transmembrane region" description="Helical" evidence="9">
    <location>
        <begin position="528"/>
        <end position="547"/>
    </location>
</feature>
<feature type="transmembrane region" description="Helical" evidence="9">
    <location>
        <begin position="763"/>
        <end position="785"/>
    </location>
</feature>
<evidence type="ECO:0000256" key="7">
    <source>
        <dbReference type="ARBA" id="ARBA00023180"/>
    </source>
</evidence>
<keyword evidence="2 9" id="KW-0812">Transmembrane</keyword>